<dbReference type="HOGENOM" id="CLU_1590392_0_0_1"/>
<proteinExistence type="predicted"/>
<evidence type="ECO:0000313" key="2">
    <source>
        <dbReference type="Proteomes" id="UP000053257"/>
    </source>
</evidence>
<keyword evidence="2" id="KW-1185">Reference proteome</keyword>
<feature type="non-terminal residue" evidence="1">
    <location>
        <position position="168"/>
    </location>
</feature>
<dbReference type="EMBL" id="KN840690">
    <property type="protein sequence ID" value="KIP02233.1"/>
    <property type="molecule type" value="Genomic_DNA"/>
</dbReference>
<sequence length="168" mass="19847">MVSSKLILEKNLFWDFPLTDPYKAVSFDQLHWYHSGLFGHHLWGELKSHIRLKNMPRWRNLYHFETGALKDTFNDGSHYNDLSKVVVFASYNAFSPKETPRAYALLKLIRKFTECNMYSSLEVHTERTLVQYENAIRQFGHLLEQFTDSEGNSKNWDFVKAHLHVHAI</sequence>
<dbReference type="OrthoDB" id="3239511at2759"/>
<dbReference type="AlphaFoldDB" id="A0A0C3PBC9"/>
<dbReference type="Proteomes" id="UP000053257">
    <property type="component" value="Unassembled WGS sequence"/>
</dbReference>
<name>A0A0C3PBC9_PHLG1</name>
<accession>A0A0C3PBC9</accession>
<evidence type="ECO:0000313" key="1">
    <source>
        <dbReference type="EMBL" id="KIP02233.1"/>
    </source>
</evidence>
<dbReference type="STRING" id="745531.A0A0C3PBC9"/>
<protein>
    <submittedName>
        <fullName evidence="1">Uncharacterized protein</fullName>
    </submittedName>
</protein>
<reference evidence="1 2" key="1">
    <citation type="journal article" date="2014" name="PLoS Genet.">
        <title>Analysis of the Phlebiopsis gigantea genome, transcriptome and secretome provides insight into its pioneer colonization strategies of wood.</title>
        <authorList>
            <person name="Hori C."/>
            <person name="Ishida T."/>
            <person name="Igarashi K."/>
            <person name="Samejima M."/>
            <person name="Suzuki H."/>
            <person name="Master E."/>
            <person name="Ferreira P."/>
            <person name="Ruiz-Duenas F.J."/>
            <person name="Held B."/>
            <person name="Canessa P."/>
            <person name="Larrondo L.F."/>
            <person name="Schmoll M."/>
            <person name="Druzhinina I.S."/>
            <person name="Kubicek C.P."/>
            <person name="Gaskell J.A."/>
            <person name="Kersten P."/>
            <person name="St John F."/>
            <person name="Glasner J."/>
            <person name="Sabat G."/>
            <person name="Splinter BonDurant S."/>
            <person name="Syed K."/>
            <person name="Yadav J."/>
            <person name="Mgbeahuruike A.C."/>
            <person name="Kovalchuk A."/>
            <person name="Asiegbu F.O."/>
            <person name="Lackner G."/>
            <person name="Hoffmeister D."/>
            <person name="Rencoret J."/>
            <person name="Gutierrez A."/>
            <person name="Sun H."/>
            <person name="Lindquist E."/>
            <person name="Barry K."/>
            <person name="Riley R."/>
            <person name="Grigoriev I.V."/>
            <person name="Henrissat B."/>
            <person name="Kues U."/>
            <person name="Berka R.M."/>
            <person name="Martinez A.T."/>
            <person name="Covert S.F."/>
            <person name="Blanchette R.A."/>
            <person name="Cullen D."/>
        </authorList>
    </citation>
    <scope>NUCLEOTIDE SEQUENCE [LARGE SCALE GENOMIC DNA]</scope>
    <source>
        <strain evidence="1 2">11061_1 CR5-6</strain>
    </source>
</reference>
<gene>
    <name evidence="1" type="ORF">PHLGIDRAFT_79417</name>
</gene>
<organism evidence="1 2">
    <name type="scientific">Phlebiopsis gigantea (strain 11061_1 CR5-6)</name>
    <name type="common">White-rot fungus</name>
    <name type="synonym">Peniophora gigantea</name>
    <dbReference type="NCBI Taxonomy" id="745531"/>
    <lineage>
        <taxon>Eukaryota</taxon>
        <taxon>Fungi</taxon>
        <taxon>Dikarya</taxon>
        <taxon>Basidiomycota</taxon>
        <taxon>Agaricomycotina</taxon>
        <taxon>Agaricomycetes</taxon>
        <taxon>Polyporales</taxon>
        <taxon>Phanerochaetaceae</taxon>
        <taxon>Phlebiopsis</taxon>
    </lineage>
</organism>